<evidence type="ECO:0000313" key="2">
    <source>
        <dbReference type="EMBL" id="QVJ03066.1"/>
    </source>
</evidence>
<dbReference type="Proteomes" id="UP000682416">
    <property type="component" value="Chromosome"/>
</dbReference>
<dbReference type="AlphaFoldDB" id="A0A975QKT4"/>
<evidence type="ECO:0000256" key="1">
    <source>
        <dbReference type="SAM" id="MobiDB-lite"/>
    </source>
</evidence>
<protein>
    <submittedName>
        <fullName evidence="2">Uncharacterized protein</fullName>
    </submittedName>
</protein>
<keyword evidence="3" id="KW-1185">Reference proteome</keyword>
<sequence length="97" mass="11185">MYLLVVQDRARMPRLRAVLAGLDPWQPLFEESDYIAATQADWLQQIQRTIHTAHRMKPKLKDFKPFPRPGVKPAKVAGPPKFSKQQKDYLEQFAPAA</sequence>
<proteinExistence type="predicted"/>
<accession>A0A975QKT4</accession>
<gene>
    <name evidence="2" type="ORF">KGD82_13610</name>
</gene>
<evidence type="ECO:0000313" key="3">
    <source>
        <dbReference type="Proteomes" id="UP000682416"/>
    </source>
</evidence>
<reference evidence="2" key="1">
    <citation type="submission" date="2021-05" db="EMBL/GenBank/DDBJ databases">
        <authorList>
            <person name="Kaiqin L."/>
            <person name="Jian G."/>
        </authorList>
    </citation>
    <scope>NUCLEOTIDE SEQUENCE</scope>
    <source>
        <strain evidence="2">HDS5</strain>
    </source>
</reference>
<name>A0A975QKT4_9ACTN</name>
<dbReference type="KEGG" id="nec:KGD82_13610"/>
<feature type="region of interest" description="Disordered" evidence="1">
    <location>
        <begin position="61"/>
        <end position="82"/>
    </location>
</feature>
<organism evidence="2 3">
    <name type="scientific">Nocardiopsis eucommiae</name>
    <dbReference type="NCBI Taxonomy" id="2831970"/>
    <lineage>
        <taxon>Bacteria</taxon>
        <taxon>Bacillati</taxon>
        <taxon>Actinomycetota</taxon>
        <taxon>Actinomycetes</taxon>
        <taxon>Streptosporangiales</taxon>
        <taxon>Nocardiopsidaceae</taxon>
        <taxon>Nocardiopsis</taxon>
    </lineage>
</organism>
<dbReference type="EMBL" id="CP074402">
    <property type="protein sequence ID" value="QVJ03066.1"/>
    <property type="molecule type" value="Genomic_DNA"/>
</dbReference>